<evidence type="ECO:0000313" key="2">
    <source>
        <dbReference type="Proteomes" id="UP000028135"/>
    </source>
</evidence>
<evidence type="ECO:0000313" key="1">
    <source>
        <dbReference type="EMBL" id="KER37278.1"/>
    </source>
</evidence>
<dbReference type="Proteomes" id="UP000028135">
    <property type="component" value="Unassembled WGS sequence"/>
</dbReference>
<comment type="caution">
    <text evidence="1">The sequence shown here is derived from an EMBL/GenBank/DDBJ whole genome shotgun (WGS) entry which is preliminary data.</text>
</comment>
<proteinExistence type="predicted"/>
<protein>
    <submittedName>
        <fullName evidence="1">Uncharacterized protein</fullName>
    </submittedName>
</protein>
<dbReference type="AlphaFoldDB" id="A0A8E0WTR2"/>
<name>A0A8E0WTR2_9SPHN</name>
<reference evidence="1 2" key="1">
    <citation type="submission" date="2014-05" db="EMBL/GenBank/DDBJ databases">
        <title>Genome Announcement of Sphingobium lucknowense F2.</title>
        <authorList>
            <person name="Lal R."/>
            <person name="Negi V."/>
            <person name="Lata P."/>
            <person name="Sangwan N."/>
            <person name="Gupta S.K."/>
            <person name="Rao D.L.N."/>
            <person name="Das S."/>
        </authorList>
    </citation>
    <scope>NUCLEOTIDE SEQUENCE [LARGE SCALE GENOMIC DNA]</scope>
    <source>
        <strain evidence="1 2">F2</strain>
    </source>
</reference>
<gene>
    <name evidence="1" type="ORF">AL00_06295</name>
</gene>
<sequence length="86" mass="9058">MAVGRKTGGRKKGTPNKLTGQVKEMILEALDRKGGADYLERQADENPVAFMGLLGKVLPMTVAGPGEDGEHVVAVITRRVVNAGEG</sequence>
<accession>A0A8E0WTR2</accession>
<dbReference type="EMBL" id="JANF02000027">
    <property type="protein sequence ID" value="KER37278.1"/>
    <property type="molecule type" value="Genomic_DNA"/>
</dbReference>
<organism evidence="1 2">
    <name type="scientific">Sphingobium indicum F2</name>
    <dbReference type="NCBI Taxonomy" id="1450518"/>
    <lineage>
        <taxon>Bacteria</taxon>
        <taxon>Pseudomonadati</taxon>
        <taxon>Pseudomonadota</taxon>
        <taxon>Alphaproteobacteria</taxon>
        <taxon>Sphingomonadales</taxon>
        <taxon>Sphingomonadaceae</taxon>
        <taxon>Sphingobium</taxon>
    </lineage>
</organism>
<dbReference type="RefSeq" id="WP_020820813.1">
    <property type="nucleotide sequence ID" value="NZ_JANF02000027.1"/>
</dbReference>